<reference key="1">
    <citation type="submission" date="2010-11" db="EMBL/GenBank/DDBJ databases">
        <title>The complete sequence of chromosome of Isophaera pallida ATCC 43644.</title>
        <authorList>
            <consortium name="US DOE Joint Genome Institute (JGI-PGF)"/>
            <person name="Lucas S."/>
            <person name="Copeland A."/>
            <person name="Lapidus A."/>
            <person name="Bruce D."/>
            <person name="Goodwin L."/>
            <person name="Pitluck S."/>
            <person name="Kyrpides N."/>
            <person name="Mavromatis K."/>
            <person name="Pagani I."/>
            <person name="Ivanova N."/>
            <person name="Saunders E."/>
            <person name="Brettin T."/>
            <person name="Detter J.C."/>
            <person name="Han C."/>
            <person name="Tapia R."/>
            <person name="Land M."/>
            <person name="Hauser L."/>
            <person name="Markowitz V."/>
            <person name="Cheng J.-F."/>
            <person name="Hugenholtz P."/>
            <person name="Woyke T."/>
            <person name="Wu D."/>
            <person name="Eisen J.A."/>
        </authorList>
    </citation>
    <scope>NUCLEOTIDE SEQUENCE</scope>
    <source>
        <strain>ATCC 43644</strain>
    </source>
</reference>
<dbReference type="CDD" id="cd02440">
    <property type="entry name" value="AdoMet_MTases"/>
    <property type="match status" value="1"/>
</dbReference>
<dbReference type="EMBL" id="CP002353">
    <property type="protein sequence ID" value="ADV63684.1"/>
    <property type="molecule type" value="Genomic_DNA"/>
</dbReference>
<reference evidence="2 3" key="2">
    <citation type="journal article" date="2011" name="Stand. Genomic Sci.">
        <title>Complete genome sequence of Isosphaera pallida type strain (IS1B).</title>
        <authorList>
            <consortium name="US DOE Joint Genome Institute (JGI-PGF)"/>
            <person name="Goker M."/>
            <person name="Cleland D."/>
            <person name="Saunders E."/>
            <person name="Lapidus A."/>
            <person name="Nolan M."/>
            <person name="Lucas S."/>
            <person name="Hammon N."/>
            <person name="Deshpande S."/>
            <person name="Cheng J.F."/>
            <person name="Tapia R."/>
            <person name="Han C."/>
            <person name="Goodwin L."/>
            <person name="Pitluck S."/>
            <person name="Liolios K."/>
            <person name="Pagani I."/>
            <person name="Ivanova N."/>
            <person name="Mavromatis K."/>
            <person name="Pati A."/>
            <person name="Chen A."/>
            <person name="Palaniappan K."/>
            <person name="Land M."/>
            <person name="Hauser L."/>
            <person name="Chang Y.J."/>
            <person name="Jeffries C.D."/>
            <person name="Detter J.C."/>
            <person name="Beck B."/>
            <person name="Woyke T."/>
            <person name="Bristow J."/>
            <person name="Eisen J.A."/>
            <person name="Markowitz V."/>
            <person name="Hugenholtz P."/>
            <person name="Kyrpides N.C."/>
            <person name="Klenk H.P."/>
        </authorList>
    </citation>
    <scope>NUCLEOTIDE SEQUENCE [LARGE SCALE GENOMIC DNA]</scope>
    <source>
        <strain evidence="3">ATCC 43644 / DSM 9630 / IS1B</strain>
    </source>
</reference>
<dbReference type="Pfam" id="PF08241">
    <property type="entry name" value="Methyltransf_11"/>
    <property type="match status" value="1"/>
</dbReference>
<protein>
    <submittedName>
        <fullName evidence="2">Methyltransferase type 11</fullName>
    </submittedName>
</protein>
<dbReference type="HOGENOM" id="CLU_1183773_0_0_0"/>
<dbReference type="Proteomes" id="UP000008631">
    <property type="component" value="Chromosome"/>
</dbReference>
<evidence type="ECO:0000313" key="3">
    <source>
        <dbReference type="Proteomes" id="UP000008631"/>
    </source>
</evidence>
<gene>
    <name evidence="2" type="ordered locus">Isop_3119</name>
</gene>
<dbReference type="GO" id="GO:0008757">
    <property type="term" value="F:S-adenosylmethionine-dependent methyltransferase activity"/>
    <property type="evidence" value="ECO:0007669"/>
    <property type="project" value="InterPro"/>
</dbReference>
<dbReference type="InterPro" id="IPR029063">
    <property type="entry name" value="SAM-dependent_MTases_sf"/>
</dbReference>
<keyword evidence="3" id="KW-1185">Reference proteome</keyword>
<keyword evidence="2" id="KW-0808">Transferase</keyword>
<dbReference type="GO" id="GO:0032259">
    <property type="term" value="P:methylation"/>
    <property type="evidence" value="ECO:0007669"/>
    <property type="project" value="UniProtKB-KW"/>
</dbReference>
<name>E8R3V4_ISOPI</name>
<dbReference type="eggNOG" id="COG2226">
    <property type="taxonomic scope" value="Bacteria"/>
</dbReference>
<dbReference type="AlphaFoldDB" id="E8R3V4"/>
<dbReference type="SUPFAM" id="SSF53335">
    <property type="entry name" value="S-adenosyl-L-methionine-dependent methyltransferases"/>
    <property type="match status" value="1"/>
</dbReference>
<dbReference type="PANTHER" id="PTHR43591">
    <property type="entry name" value="METHYLTRANSFERASE"/>
    <property type="match status" value="1"/>
</dbReference>
<dbReference type="Gene3D" id="3.40.50.150">
    <property type="entry name" value="Vaccinia Virus protein VP39"/>
    <property type="match status" value="1"/>
</dbReference>
<sequence>MSNSSTRSSVTLPIRLPKDFQPNWDVWESAYLRFSTPEQERRKFHRRYRQLGVTEWPRDLEILEIFAGRGNGLVALSELGFTRLDGADLSPRLAAEYQGPHTIHVCDCRSLPLPDSSRDAVVVQGGLHHLINLPDDLNHTLAEVRRVLRPGGRFLAVEPWHTPFLGFVHFIAFTPFRKAWKKLDALATMIEHEAETYFNWLSRPVEILDLIDRFFVSEKTIIQSGKLLYLGLRK</sequence>
<proteinExistence type="predicted"/>
<dbReference type="InterPro" id="IPR013216">
    <property type="entry name" value="Methyltransf_11"/>
</dbReference>
<dbReference type="PANTHER" id="PTHR43591:SF24">
    <property type="entry name" value="2-METHOXY-6-POLYPRENYL-1,4-BENZOQUINOL METHYLASE, MITOCHONDRIAL"/>
    <property type="match status" value="1"/>
</dbReference>
<feature type="domain" description="Methyltransferase type 11" evidence="1">
    <location>
        <begin position="65"/>
        <end position="155"/>
    </location>
</feature>
<evidence type="ECO:0000313" key="2">
    <source>
        <dbReference type="EMBL" id="ADV63684.1"/>
    </source>
</evidence>
<dbReference type="STRING" id="575540.Isop_3119"/>
<organism evidence="2 3">
    <name type="scientific">Isosphaera pallida (strain ATCC 43644 / DSM 9630 / IS1B)</name>
    <dbReference type="NCBI Taxonomy" id="575540"/>
    <lineage>
        <taxon>Bacteria</taxon>
        <taxon>Pseudomonadati</taxon>
        <taxon>Planctomycetota</taxon>
        <taxon>Planctomycetia</taxon>
        <taxon>Isosphaerales</taxon>
        <taxon>Isosphaeraceae</taxon>
        <taxon>Isosphaera</taxon>
    </lineage>
</organism>
<keyword evidence="2" id="KW-0489">Methyltransferase</keyword>
<dbReference type="KEGG" id="ipa:Isop_3119"/>
<accession>E8R3V4</accession>
<dbReference type="InParanoid" id="E8R3V4"/>
<evidence type="ECO:0000259" key="1">
    <source>
        <dbReference type="Pfam" id="PF08241"/>
    </source>
</evidence>